<dbReference type="Gene3D" id="1.20.5.4130">
    <property type="match status" value="1"/>
</dbReference>
<feature type="domain" description="NB-ARC" evidence="8">
    <location>
        <begin position="161"/>
        <end position="325"/>
    </location>
</feature>
<protein>
    <recommendedName>
        <fullName evidence="14">NB-ARC domain-containing protein</fullName>
    </recommendedName>
</protein>
<accession>A0A0E0EVI9</accession>
<evidence type="ECO:0000256" key="7">
    <source>
        <dbReference type="SAM" id="MobiDB-lite"/>
    </source>
</evidence>
<feature type="domain" description="Disease resistance protein winged helix" evidence="10">
    <location>
        <begin position="408"/>
        <end position="477"/>
    </location>
</feature>
<name>A0A0E0EVI9_9ORYZ</name>
<reference evidence="12" key="2">
    <citation type="submission" date="2018-05" db="EMBL/GenBank/DDBJ databases">
        <title>OmerRS3 (Oryza meridionalis Reference Sequence Version 3).</title>
        <authorList>
            <person name="Zhang J."/>
            <person name="Kudrna D."/>
            <person name="Lee S."/>
            <person name="Talag J."/>
            <person name="Welchert J."/>
            <person name="Wing R.A."/>
        </authorList>
    </citation>
    <scope>NUCLEOTIDE SEQUENCE [LARGE SCALE GENOMIC DNA]</scope>
    <source>
        <strain evidence="12">cv. OR44</strain>
    </source>
</reference>
<keyword evidence="4" id="KW-0547">Nucleotide-binding</keyword>
<organism evidence="12">
    <name type="scientific">Oryza meridionalis</name>
    <dbReference type="NCBI Taxonomy" id="40149"/>
    <lineage>
        <taxon>Eukaryota</taxon>
        <taxon>Viridiplantae</taxon>
        <taxon>Streptophyta</taxon>
        <taxon>Embryophyta</taxon>
        <taxon>Tracheophyta</taxon>
        <taxon>Spermatophyta</taxon>
        <taxon>Magnoliopsida</taxon>
        <taxon>Liliopsida</taxon>
        <taxon>Poales</taxon>
        <taxon>Poaceae</taxon>
        <taxon>BOP clade</taxon>
        <taxon>Oryzoideae</taxon>
        <taxon>Oryzeae</taxon>
        <taxon>Oryzinae</taxon>
        <taxon>Oryza</taxon>
    </lineage>
</organism>
<dbReference type="InterPro" id="IPR056789">
    <property type="entry name" value="LRR_R13L1-DRL21"/>
</dbReference>
<feature type="domain" description="Disease resistance N-terminal" evidence="9">
    <location>
        <begin position="10"/>
        <end position="95"/>
    </location>
</feature>
<feature type="domain" description="R13L1/DRL21-like LRR repeat region" evidence="11">
    <location>
        <begin position="663"/>
        <end position="748"/>
    </location>
</feature>
<dbReference type="GO" id="GO:0042742">
    <property type="term" value="P:defense response to bacterium"/>
    <property type="evidence" value="ECO:0007669"/>
    <property type="project" value="UniProtKB-ARBA"/>
</dbReference>
<evidence type="ECO:0000256" key="5">
    <source>
        <dbReference type="ARBA" id="ARBA00022821"/>
    </source>
</evidence>
<dbReference type="InterPro" id="IPR036388">
    <property type="entry name" value="WH-like_DNA-bd_sf"/>
</dbReference>
<dbReference type="HOGENOM" id="CLU_000837_8_8_1"/>
<dbReference type="STRING" id="40149.A0A0E0EVI9"/>
<reference evidence="12" key="1">
    <citation type="submission" date="2015-04" db="UniProtKB">
        <authorList>
            <consortium name="EnsemblPlants"/>
        </authorList>
    </citation>
    <scope>IDENTIFICATION</scope>
</reference>
<sequence>MAEFLVRPLLSAVTNKASSYLVYQYKVMEGMEQQRKALERMLPLILSVIQDTEEKRSKKPELSAWLDELKKVSYEAIDVFDEFKYEALRREAKKKGHDATLGKGIVSLFPHRNPIVFRYRMEMDYFGLIKQQQETPKQWRQTDPIMVDTEKDIISRSRDEEQKKIIKMLLDEAGGKDLTVLPIVGMGGLGKTTFAQLIYNDPEIEKYFPFRRWCCVSDVLDVVTIANSICMSTERDREKALRDLQKEVGGKKYLIVLDDVWNRDSDKWGKLKTCFKKGGMGSVVLTTTRNAEVARIMVIGEVPVHNLEKLGEAYLMEIIQSKAFSLSKKSDEHFEVLRKIVHRCDGSPLAAQSFGSVLFNRTTLQEWKDILAKSNICNEGEDIIFPILRLSYDDLPLHIKRCFAFCAIFPKDFEIDMETLINLWLAHDLIPLQEDDNIEMVAKHIFNELVWRSFFQDVQKFPLQTTCKIHDLMHDIAQSAMGEECVSIVGRSDYRSMSLEHPRYHFYSLDDDNTILLDDFMRKQSSTLRTLLFDRDYIHISTSLLSKSSSLRALRLRYLNTESLPIRPRHLLHLRYLDISRNYHVKVLPEDICTLYNLQTLILSDCKNLVGLPKDMKYMTSLRHLYTNGCLRLKCMPPELGQLTSIRTLTYFVVGASSGCSTLRELHSLNLCGELELRGLENVSQEDAKAANLRNKEKLARLSLVWNSECCVEEPNCNGKVLDALKPHHGLLMLNVISYKSTHFSSMDDRSKYTAKLGGAQIRGLLDKLQTLCCKEVRQGKEQTFHLLQNVVIKSCPKFLTLIPDMAFVTFPSLKKIKLHDLEALERWVATGGRQENEPVFPLLEKVEIEKCPKLQTLCCEMAFTPFPALKKIKLYDLEGLERLVENESTFPLLEKADIRNCPKLRSLPEAPKLKIFTLNENKAELYAETGSILRIILILDVDDKQGRVQLDQIHESSLSELDLKHCNFFFPTSPSQPIIMFWKCLRQLVCLEIWFCDVLIYWPEEEFLCLVSLKTLGIEGCDKLIGRPTLVKGEPPCCARDQLLPRLTSLEISNCDSLRELFVLPPSLTYVYNQRCASMLLNKKAHENQSSPLLARRRARRPRYHSPRLLALKVNLVAQIVATAGRSSGAGLTGLDGARRQCSIGIGITRSPQRRRPTAYSGSPAPHGDIVSESVQVDHHNTFTSSKHCNYRACTSLPEQSPSAADHPLPCLERLDVWLYALEYISIDSCNKLESLNRLGDLPSVETLNLVSCKRLASLPCGLGSYSSLSSITIRYCPALNTKPLYKHIRPRLDSLVRRDLSDARARDPDEEPKHPMLRDPKSWKYAIPGCQ</sequence>
<dbReference type="InterPro" id="IPR058922">
    <property type="entry name" value="WHD_DRP"/>
</dbReference>
<dbReference type="FunFam" id="1.10.10.10:FF:000322">
    <property type="entry name" value="Probable disease resistance protein At1g63360"/>
    <property type="match status" value="1"/>
</dbReference>
<dbReference type="SUPFAM" id="SSF52058">
    <property type="entry name" value="L domain-like"/>
    <property type="match status" value="2"/>
</dbReference>
<evidence type="ECO:0000259" key="9">
    <source>
        <dbReference type="Pfam" id="PF18052"/>
    </source>
</evidence>
<evidence type="ECO:0000256" key="1">
    <source>
        <dbReference type="ARBA" id="ARBA00008894"/>
    </source>
</evidence>
<feature type="region of interest" description="Disordered" evidence="7">
    <location>
        <begin position="1304"/>
        <end position="1323"/>
    </location>
</feature>
<dbReference type="GO" id="GO:0009626">
    <property type="term" value="P:plant-type hypersensitive response"/>
    <property type="evidence" value="ECO:0007669"/>
    <property type="project" value="UniProtKB-ARBA"/>
</dbReference>
<dbReference type="InterPro" id="IPR027417">
    <property type="entry name" value="P-loop_NTPase"/>
</dbReference>
<dbReference type="Proteomes" id="UP000008021">
    <property type="component" value="Chromosome 10"/>
</dbReference>
<dbReference type="Pfam" id="PF23559">
    <property type="entry name" value="WHD_DRP"/>
    <property type="match status" value="1"/>
</dbReference>
<dbReference type="GO" id="GO:0043531">
    <property type="term" value="F:ADP binding"/>
    <property type="evidence" value="ECO:0007669"/>
    <property type="project" value="InterPro"/>
</dbReference>
<dbReference type="Gramene" id="OMERI10G01240.1">
    <property type="protein sequence ID" value="OMERI10G01240.1"/>
    <property type="gene ID" value="OMERI10G01240"/>
</dbReference>
<keyword evidence="5" id="KW-0611">Plant defense</keyword>
<evidence type="ECO:0000259" key="11">
    <source>
        <dbReference type="Pfam" id="PF25019"/>
    </source>
</evidence>
<evidence type="ECO:0000313" key="13">
    <source>
        <dbReference type="Proteomes" id="UP000008021"/>
    </source>
</evidence>
<dbReference type="InterPro" id="IPR032675">
    <property type="entry name" value="LRR_dom_sf"/>
</dbReference>
<keyword evidence="2" id="KW-0433">Leucine-rich repeat</keyword>
<dbReference type="Gene3D" id="1.10.10.10">
    <property type="entry name" value="Winged helix-like DNA-binding domain superfamily/Winged helix DNA-binding domain"/>
    <property type="match status" value="1"/>
</dbReference>
<evidence type="ECO:0008006" key="14">
    <source>
        <dbReference type="Google" id="ProtNLM"/>
    </source>
</evidence>
<dbReference type="Pfam" id="PF00931">
    <property type="entry name" value="NB-ARC"/>
    <property type="match status" value="1"/>
</dbReference>
<dbReference type="eggNOG" id="KOG4658">
    <property type="taxonomic scope" value="Eukaryota"/>
</dbReference>
<dbReference type="Pfam" id="PF25019">
    <property type="entry name" value="LRR_R13L1-DRL21"/>
    <property type="match status" value="1"/>
</dbReference>
<evidence type="ECO:0000256" key="4">
    <source>
        <dbReference type="ARBA" id="ARBA00022741"/>
    </source>
</evidence>
<dbReference type="InterPro" id="IPR002182">
    <property type="entry name" value="NB-ARC"/>
</dbReference>
<evidence type="ECO:0000313" key="12">
    <source>
        <dbReference type="EnsemblPlants" id="OMERI10G01240.1"/>
    </source>
</evidence>
<evidence type="ECO:0000259" key="10">
    <source>
        <dbReference type="Pfam" id="PF23559"/>
    </source>
</evidence>
<proteinExistence type="inferred from homology"/>
<dbReference type="PANTHER" id="PTHR36766">
    <property type="entry name" value="PLANT BROAD-SPECTRUM MILDEW RESISTANCE PROTEIN RPW8"/>
    <property type="match status" value="1"/>
</dbReference>
<dbReference type="EnsemblPlants" id="OMERI10G01240.1">
    <property type="protein sequence ID" value="OMERI10G01240.1"/>
    <property type="gene ID" value="OMERI10G01240"/>
</dbReference>
<dbReference type="Gene3D" id="1.10.8.430">
    <property type="entry name" value="Helical domain of apoptotic protease-activating factors"/>
    <property type="match status" value="1"/>
</dbReference>
<dbReference type="Gene3D" id="3.80.10.10">
    <property type="entry name" value="Ribonuclease Inhibitor"/>
    <property type="match status" value="3"/>
</dbReference>
<keyword evidence="13" id="KW-1185">Reference proteome</keyword>
<comment type="similarity">
    <text evidence="1">Belongs to the disease resistance NB-LRR family.</text>
</comment>
<dbReference type="Pfam" id="PF18052">
    <property type="entry name" value="Rx_N"/>
    <property type="match status" value="1"/>
</dbReference>
<dbReference type="InterPro" id="IPR042197">
    <property type="entry name" value="Apaf_helical"/>
</dbReference>
<keyword evidence="3" id="KW-0677">Repeat</keyword>
<dbReference type="PRINTS" id="PR00364">
    <property type="entry name" value="DISEASERSIST"/>
</dbReference>
<evidence type="ECO:0000256" key="6">
    <source>
        <dbReference type="ARBA" id="ARBA00022840"/>
    </source>
</evidence>
<evidence type="ECO:0000259" key="8">
    <source>
        <dbReference type="Pfam" id="PF00931"/>
    </source>
</evidence>
<evidence type="ECO:0000256" key="2">
    <source>
        <dbReference type="ARBA" id="ARBA00022614"/>
    </source>
</evidence>
<dbReference type="GO" id="GO:0002758">
    <property type="term" value="P:innate immune response-activating signaling pathway"/>
    <property type="evidence" value="ECO:0007669"/>
    <property type="project" value="UniProtKB-ARBA"/>
</dbReference>
<evidence type="ECO:0000256" key="3">
    <source>
        <dbReference type="ARBA" id="ARBA00022737"/>
    </source>
</evidence>
<keyword evidence="6" id="KW-0067">ATP-binding</keyword>
<dbReference type="GO" id="GO:0005524">
    <property type="term" value="F:ATP binding"/>
    <property type="evidence" value="ECO:0007669"/>
    <property type="project" value="UniProtKB-KW"/>
</dbReference>
<dbReference type="SUPFAM" id="SSF52540">
    <property type="entry name" value="P-loop containing nucleoside triphosphate hydrolases"/>
    <property type="match status" value="1"/>
</dbReference>
<dbReference type="PANTHER" id="PTHR36766:SF55">
    <property type="entry name" value="OS11G0492900 PROTEIN"/>
    <property type="match status" value="1"/>
</dbReference>
<dbReference type="Gene3D" id="3.40.50.300">
    <property type="entry name" value="P-loop containing nucleotide triphosphate hydrolases"/>
    <property type="match status" value="1"/>
</dbReference>
<dbReference type="InterPro" id="IPR041118">
    <property type="entry name" value="Rx_N"/>
</dbReference>